<evidence type="ECO:0000313" key="2">
    <source>
        <dbReference type="Proteomes" id="UP000299102"/>
    </source>
</evidence>
<accession>A0A4C1XEM7</accession>
<evidence type="ECO:0000313" key="1">
    <source>
        <dbReference type="EMBL" id="GBP60645.1"/>
    </source>
</evidence>
<comment type="caution">
    <text evidence="1">The sequence shown here is derived from an EMBL/GenBank/DDBJ whole genome shotgun (WGS) entry which is preliminary data.</text>
</comment>
<dbReference type="AlphaFoldDB" id="A0A4C1XEM7"/>
<sequence length="268" mass="30040">MSEEMQLNRHSRTRKALPAAEVFSLASAGRGAPARNFILSIHRLDELIFYGPPDQTASDRERDITGNGIEIESETARWELGVWSVDIRSEGITLSRRGRNRKLKLFINGTINLSLACAVRGETTPHRSTLRFFAQRLPSCPERFNCRVRYRGSGGSPAGRGIPALRADFIKRNGCEGRYFKMSARDSIEIKEIIKSASFRRVAAMSKKKNAQTEVKSDQIKNGSKFSSCDIRTVISRRIVGLLSSKKSVFRTPASHRAPHALVMKFVE</sequence>
<name>A0A4C1XEM7_EUMVA</name>
<dbReference type="Proteomes" id="UP000299102">
    <property type="component" value="Unassembled WGS sequence"/>
</dbReference>
<protein>
    <submittedName>
        <fullName evidence="1">Uncharacterized protein</fullName>
    </submittedName>
</protein>
<dbReference type="EMBL" id="BGZK01000792">
    <property type="protein sequence ID" value="GBP60645.1"/>
    <property type="molecule type" value="Genomic_DNA"/>
</dbReference>
<proteinExistence type="predicted"/>
<keyword evidence="2" id="KW-1185">Reference proteome</keyword>
<organism evidence="1 2">
    <name type="scientific">Eumeta variegata</name>
    <name type="common">Bagworm moth</name>
    <name type="synonym">Eumeta japonica</name>
    <dbReference type="NCBI Taxonomy" id="151549"/>
    <lineage>
        <taxon>Eukaryota</taxon>
        <taxon>Metazoa</taxon>
        <taxon>Ecdysozoa</taxon>
        <taxon>Arthropoda</taxon>
        <taxon>Hexapoda</taxon>
        <taxon>Insecta</taxon>
        <taxon>Pterygota</taxon>
        <taxon>Neoptera</taxon>
        <taxon>Endopterygota</taxon>
        <taxon>Lepidoptera</taxon>
        <taxon>Glossata</taxon>
        <taxon>Ditrysia</taxon>
        <taxon>Tineoidea</taxon>
        <taxon>Psychidae</taxon>
        <taxon>Oiketicinae</taxon>
        <taxon>Eumeta</taxon>
    </lineage>
</organism>
<gene>
    <name evidence="1" type="ORF">EVAR_88372_1</name>
</gene>
<reference evidence="1 2" key="1">
    <citation type="journal article" date="2019" name="Commun. Biol.">
        <title>The bagworm genome reveals a unique fibroin gene that provides high tensile strength.</title>
        <authorList>
            <person name="Kono N."/>
            <person name="Nakamura H."/>
            <person name="Ohtoshi R."/>
            <person name="Tomita M."/>
            <person name="Numata K."/>
            <person name="Arakawa K."/>
        </authorList>
    </citation>
    <scope>NUCLEOTIDE SEQUENCE [LARGE SCALE GENOMIC DNA]</scope>
</reference>